<dbReference type="CDD" id="cd04280">
    <property type="entry name" value="ZnMc_astacin_like"/>
    <property type="match status" value="1"/>
</dbReference>
<feature type="region of interest" description="Disordered" evidence="3">
    <location>
        <begin position="273"/>
        <end position="303"/>
    </location>
</feature>
<protein>
    <recommendedName>
        <fullName evidence="2">Metalloendopeptidase</fullName>
        <ecNumber evidence="2">3.4.24.-</ecNumber>
    </recommendedName>
</protein>
<comment type="cofactor">
    <cofactor evidence="1 2">
        <name>Zn(2+)</name>
        <dbReference type="ChEBI" id="CHEBI:29105"/>
    </cofactor>
    <text evidence="1 2">Binds 1 zinc ion per subunit.</text>
</comment>
<feature type="compositionally biased region" description="Basic and acidic residues" evidence="3">
    <location>
        <begin position="734"/>
        <end position="743"/>
    </location>
</feature>
<accession>A0ABQ7QHC2</accession>
<keyword evidence="1 2" id="KW-0479">Metal-binding</keyword>
<reference evidence="5 6" key="1">
    <citation type="submission" date="2021-06" db="EMBL/GenBank/DDBJ databases">
        <title>A haploid diamondback moth (Plutella xylostella L.) genome assembly resolves 31 chromosomes and identifies a diamide resistance mutation.</title>
        <authorList>
            <person name="Ward C.M."/>
            <person name="Perry K.D."/>
            <person name="Baker G."/>
            <person name="Powis K."/>
            <person name="Heckel D.G."/>
            <person name="Baxter S.W."/>
        </authorList>
    </citation>
    <scope>NUCLEOTIDE SEQUENCE [LARGE SCALE GENOMIC DNA]</scope>
    <source>
        <strain evidence="5 6">LV</strain>
        <tissue evidence="5">Single pupa</tissue>
    </source>
</reference>
<evidence type="ECO:0000256" key="2">
    <source>
        <dbReference type="RuleBase" id="RU361183"/>
    </source>
</evidence>
<evidence type="ECO:0000313" key="5">
    <source>
        <dbReference type="EMBL" id="KAG7304159.1"/>
    </source>
</evidence>
<keyword evidence="6" id="KW-1185">Reference proteome</keyword>
<dbReference type="InterPro" id="IPR006026">
    <property type="entry name" value="Peptidase_Metallo"/>
</dbReference>
<feature type="compositionally biased region" description="Acidic residues" evidence="3">
    <location>
        <begin position="822"/>
        <end position="834"/>
    </location>
</feature>
<feature type="region of interest" description="Disordered" evidence="3">
    <location>
        <begin position="685"/>
        <end position="853"/>
    </location>
</feature>
<feature type="compositionally biased region" description="Basic and acidic residues" evidence="3">
    <location>
        <begin position="702"/>
        <end position="722"/>
    </location>
</feature>
<comment type="caution">
    <text evidence="5">The sequence shown here is derived from an EMBL/GenBank/DDBJ whole genome shotgun (WGS) entry which is preliminary data.</text>
</comment>
<dbReference type="SMART" id="SM00235">
    <property type="entry name" value="ZnMc"/>
    <property type="match status" value="1"/>
</dbReference>
<evidence type="ECO:0000256" key="1">
    <source>
        <dbReference type="PROSITE-ProRule" id="PRU01211"/>
    </source>
</evidence>
<feature type="domain" description="Peptidase M12A" evidence="4">
    <location>
        <begin position="72"/>
        <end position="272"/>
    </location>
</feature>
<dbReference type="PANTHER" id="PTHR10127:SF814">
    <property type="entry name" value="MEPRIN A SUBUNIT BETA"/>
    <property type="match status" value="1"/>
</dbReference>
<dbReference type="PROSITE" id="PS51864">
    <property type="entry name" value="ASTACIN"/>
    <property type="match status" value="1"/>
</dbReference>
<keyword evidence="1 2" id="KW-0862">Zinc</keyword>
<gene>
    <name evidence="5" type="ORF">JYU34_011094</name>
</gene>
<evidence type="ECO:0000259" key="4">
    <source>
        <dbReference type="PROSITE" id="PS51864"/>
    </source>
</evidence>
<feature type="region of interest" description="Disordered" evidence="3">
    <location>
        <begin position="370"/>
        <end position="422"/>
    </location>
</feature>
<evidence type="ECO:0000313" key="6">
    <source>
        <dbReference type="Proteomes" id="UP000823941"/>
    </source>
</evidence>
<organism evidence="5 6">
    <name type="scientific">Plutella xylostella</name>
    <name type="common">Diamondback moth</name>
    <name type="synonym">Plutella maculipennis</name>
    <dbReference type="NCBI Taxonomy" id="51655"/>
    <lineage>
        <taxon>Eukaryota</taxon>
        <taxon>Metazoa</taxon>
        <taxon>Ecdysozoa</taxon>
        <taxon>Arthropoda</taxon>
        <taxon>Hexapoda</taxon>
        <taxon>Insecta</taxon>
        <taxon>Pterygota</taxon>
        <taxon>Neoptera</taxon>
        <taxon>Endopterygota</taxon>
        <taxon>Lepidoptera</taxon>
        <taxon>Glossata</taxon>
        <taxon>Ditrysia</taxon>
        <taxon>Yponomeutoidea</taxon>
        <taxon>Plutellidae</taxon>
        <taxon>Plutella</taxon>
    </lineage>
</organism>
<keyword evidence="1 2" id="KW-0645">Protease</keyword>
<feature type="binding site" evidence="1">
    <location>
        <position position="181"/>
    </location>
    <ligand>
        <name>Zn(2+)</name>
        <dbReference type="ChEBI" id="CHEBI:29105"/>
        <note>catalytic</note>
    </ligand>
</feature>
<dbReference type="Proteomes" id="UP000823941">
    <property type="component" value="Chromosome 15"/>
</dbReference>
<feature type="binding site" evidence="1">
    <location>
        <position position="171"/>
    </location>
    <ligand>
        <name>Zn(2+)</name>
        <dbReference type="ChEBI" id="CHEBI:29105"/>
        <note>catalytic</note>
    </ligand>
</feature>
<sequence>MSKSELEEFSDFLKRSSALDQNLKGGFHSSDEHEEVSDNAWEESGKFEGDLILNERQRRLIVEDVAEGLARNGLKDSTKRWPNNEVIYYIQREHFTSGQVQAIMDGIEDLARSSCVKFKPYKKGDRDAVVIQGSRRGCFSQVGYQGGYQVLNLSARHPVGRGCFRHGTVVHEMLHTLGFYHMQSSPDRDEFIDVLWENIVQPARHNFRKYNVFSVSDFGVGYDYDSVLHYSRRAFSSNGKPTLVPKQSGAHIGQRIGLSDKDTQKLNKMYCDADSNTFDQPNDHPKVVKKRKPKNQPFQGHGIGYHQGKTVVIKLPAAETFKYPIKPTYPTYDYFKKGPEDTIDIISSPKDANTDVFKKYDYDEKKPLYKYKTNKNTGNDTVEVSKDPADGNREKNSKETEQNKENIKSNEETTESDSTEYNDKAIERLDMIVRSHVYPSSAGKSHGGKIDYSKYYNPIKTHESERHSKKIDELFSNSKHPVQNKYTNSLNDKKDEIEKLPLKNASSHEEWVHQPGEPNDQEKYKYDEIDSTFRTSQPFKKHQVEKYLKTRYKIPSEFIVKHKDIKNKHDYSSYYDPDSDKALNADSKSSRSPYTLLGESVPLSEPWYKVEEIKPNLQFSTGKISSELDSFREDSATEKDPSPYSNLPYLEKDPEKEKLKTEYGYYSDPDSLAYLAKKQDFSQYYHGPKPIKSEKPAPFTKEWYKTHENGDHDDELRKKEYAPKYTSPSSSYKSSKDINKSSEGDDDESREINHSDSSEDKSDAKLHYSAEYDEEKSGSQEDPYREKLYDTSREKLYDFRKDSHKEGVVKPSMKTKETTYDVTEESDESEEDSDQDQKKIPQSNGNDAFDYRKMEDRLKDIMKSYLY</sequence>
<feature type="active site" evidence="1">
    <location>
        <position position="172"/>
    </location>
</feature>
<dbReference type="SUPFAM" id="SSF55486">
    <property type="entry name" value="Metalloproteases ('zincins'), catalytic domain"/>
    <property type="match status" value="1"/>
</dbReference>
<keyword evidence="1 2" id="KW-0482">Metalloprotease</keyword>
<feature type="binding site" evidence="1">
    <location>
        <position position="175"/>
    </location>
    <ligand>
        <name>Zn(2+)</name>
        <dbReference type="ChEBI" id="CHEBI:29105"/>
        <note>catalytic</note>
    </ligand>
</feature>
<feature type="compositionally biased region" description="Basic and acidic residues" evidence="3">
    <location>
        <begin position="750"/>
        <end position="819"/>
    </location>
</feature>
<feature type="compositionally biased region" description="Basic and acidic residues" evidence="3">
    <location>
        <begin position="629"/>
        <end position="641"/>
    </location>
</feature>
<comment type="caution">
    <text evidence="1">Lacks conserved residue(s) required for the propagation of feature annotation.</text>
</comment>
<feature type="region of interest" description="Disordered" evidence="3">
    <location>
        <begin position="569"/>
        <end position="595"/>
    </location>
</feature>
<dbReference type="EMBL" id="JAHIBW010000015">
    <property type="protein sequence ID" value="KAG7304159.1"/>
    <property type="molecule type" value="Genomic_DNA"/>
</dbReference>
<keyword evidence="1 2" id="KW-0378">Hydrolase</keyword>
<proteinExistence type="predicted"/>
<dbReference type="InterPro" id="IPR034035">
    <property type="entry name" value="Astacin-like_dom"/>
</dbReference>
<dbReference type="InterPro" id="IPR024079">
    <property type="entry name" value="MetalloPept_cat_dom_sf"/>
</dbReference>
<evidence type="ECO:0000256" key="3">
    <source>
        <dbReference type="SAM" id="MobiDB-lite"/>
    </source>
</evidence>
<name>A0ABQ7QHC2_PLUXY</name>
<dbReference type="EC" id="3.4.24.-" evidence="2"/>
<dbReference type="PRINTS" id="PR00480">
    <property type="entry name" value="ASTACIN"/>
</dbReference>
<dbReference type="Pfam" id="PF01400">
    <property type="entry name" value="Astacin"/>
    <property type="match status" value="1"/>
</dbReference>
<dbReference type="Gene3D" id="3.40.390.10">
    <property type="entry name" value="Collagenase (Catalytic Domain)"/>
    <property type="match status" value="1"/>
</dbReference>
<dbReference type="InterPro" id="IPR001506">
    <property type="entry name" value="Peptidase_M12A"/>
</dbReference>
<feature type="region of interest" description="Disordered" evidence="3">
    <location>
        <begin position="628"/>
        <end position="655"/>
    </location>
</feature>
<dbReference type="PANTHER" id="PTHR10127">
    <property type="entry name" value="DISCOIDIN, CUB, EGF, LAMININ , AND ZINC METALLOPROTEASE DOMAIN CONTAINING"/>
    <property type="match status" value="1"/>
</dbReference>
<feature type="compositionally biased region" description="Basic and acidic residues" evidence="3">
    <location>
        <begin position="383"/>
        <end position="411"/>
    </location>
</feature>